<reference evidence="2 3" key="1">
    <citation type="submission" date="2016-10" db="EMBL/GenBank/DDBJ databases">
        <authorList>
            <person name="de Groot N.N."/>
        </authorList>
    </citation>
    <scope>NUCLEOTIDE SEQUENCE [LARGE SCALE GENOMIC DNA]</scope>
    <source>
        <strain evidence="2 3">DSM 22489</strain>
    </source>
</reference>
<evidence type="ECO:0000313" key="3">
    <source>
        <dbReference type="Proteomes" id="UP000236728"/>
    </source>
</evidence>
<keyword evidence="3" id="KW-1185">Reference proteome</keyword>
<organism evidence="2 3">
    <name type="scientific">Bryocella elongata</name>
    <dbReference type="NCBI Taxonomy" id="863522"/>
    <lineage>
        <taxon>Bacteria</taxon>
        <taxon>Pseudomonadati</taxon>
        <taxon>Acidobacteriota</taxon>
        <taxon>Terriglobia</taxon>
        <taxon>Terriglobales</taxon>
        <taxon>Acidobacteriaceae</taxon>
        <taxon>Bryocella</taxon>
    </lineage>
</organism>
<dbReference type="AlphaFoldDB" id="A0A1H5YBE4"/>
<dbReference type="RefSeq" id="WP_103933080.1">
    <property type="nucleotide sequence ID" value="NZ_FNVA01000003.1"/>
</dbReference>
<dbReference type="PANTHER" id="PTHR24104:SF25">
    <property type="entry name" value="PROTEIN LIN-41"/>
    <property type="match status" value="1"/>
</dbReference>
<gene>
    <name evidence="2" type="ORF">SAMN05421819_2206</name>
</gene>
<protein>
    <submittedName>
        <fullName evidence="2">Streptogramin lyase</fullName>
    </submittedName>
</protein>
<keyword evidence="1" id="KW-0677">Repeat</keyword>
<keyword evidence="2" id="KW-0456">Lyase</keyword>
<name>A0A1H5YBE4_9BACT</name>
<dbReference type="Gene3D" id="2.120.10.30">
    <property type="entry name" value="TolB, C-terminal domain"/>
    <property type="match status" value="2"/>
</dbReference>
<dbReference type="PANTHER" id="PTHR24104">
    <property type="entry name" value="E3 UBIQUITIN-PROTEIN LIGASE NHLRC1-RELATED"/>
    <property type="match status" value="1"/>
</dbReference>
<dbReference type="EMBL" id="FNVA01000003">
    <property type="protein sequence ID" value="SEG20930.1"/>
    <property type="molecule type" value="Genomic_DNA"/>
</dbReference>
<dbReference type="GO" id="GO:0008270">
    <property type="term" value="F:zinc ion binding"/>
    <property type="evidence" value="ECO:0007669"/>
    <property type="project" value="UniProtKB-KW"/>
</dbReference>
<dbReference type="InterPro" id="IPR001258">
    <property type="entry name" value="NHL_repeat"/>
</dbReference>
<dbReference type="InterPro" id="IPR011042">
    <property type="entry name" value="6-blade_b-propeller_TolB-like"/>
</dbReference>
<evidence type="ECO:0000313" key="2">
    <source>
        <dbReference type="EMBL" id="SEG20930.1"/>
    </source>
</evidence>
<proteinExistence type="predicted"/>
<dbReference type="InterPro" id="IPR050952">
    <property type="entry name" value="TRIM-NHL_E3_ligases"/>
</dbReference>
<dbReference type="Proteomes" id="UP000236728">
    <property type="component" value="Unassembled WGS sequence"/>
</dbReference>
<dbReference type="Pfam" id="PF01436">
    <property type="entry name" value="NHL"/>
    <property type="match status" value="1"/>
</dbReference>
<sequence>MAQIPDPSLRRCCAAVVSLLASITGVAMLTGCGSGSFVSVGTGTGGTGGSGTGGSTGAAVLSGKVLAGSIAVAGATVTLYAAGTSGNGAAARSVLTSSTVTASDGTFTLTGTLSCSSGKDQVYVVATGGSPGLPSSATNHALSLVAAIGSCSQLTGATVPSVIVNELTSVAVAYALAPFTTSATAISSSSTNAAGMANSFLNAGLLANATTGQLATLSSAQVVETAKLSTLANILHACAASDGATVCSALFTAATPSGATAPSDTFTAALDIVRHPSNNVATIYAIAPATAVFSPVLSVAPRDWTMTLSVTGGGMQYTRALALDGSGNVWVVSQPGVLSGFTPQGVALSSTGYGTGVLNGSFGVTVDSSGNVWATNFYAGGSLGSITEFNGASTSSPGTIIQHGGSNFVVDSTMDYPIGIAASKDGHLYIADYNNSTASIYLTSGTFVSGNLGVPQIAAPVAVAADGSGGFWIANNDRDSTSVTGTVTHLASDGSILANPNCCDTANGVAVDQQGNAWSANYGSGSVSEVSSSGTILIHNTTNGGLTEPAAIAVDAGNNIWVTNYYATTSAGTITELAGNGGTTTVGTGITPAYVSATQPGGYGLDAALSEPISIAPDFSGDLWVSSFGTSHLTMFFGLATPTATPLLGTPSAP</sequence>
<accession>A0A1H5YBE4</accession>
<evidence type="ECO:0000256" key="1">
    <source>
        <dbReference type="ARBA" id="ARBA00022737"/>
    </source>
</evidence>
<dbReference type="SUPFAM" id="SSF101898">
    <property type="entry name" value="NHL repeat"/>
    <property type="match status" value="1"/>
</dbReference>
<dbReference type="GO" id="GO:0016829">
    <property type="term" value="F:lyase activity"/>
    <property type="evidence" value="ECO:0007669"/>
    <property type="project" value="UniProtKB-KW"/>
</dbReference>
<dbReference type="OrthoDB" id="107658at2"/>